<feature type="region of interest" description="Disordered" evidence="1">
    <location>
        <begin position="1"/>
        <end position="130"/>
    </location>
</feature>
<dbReference type="Proteomes" id="UP001066276">
    <property type="component" value="Chromosome 4_2"/>
</dbReference>
<accession>A0AAV7S964</accession>
<evidence type="ECO:0000313" key="2">
    <source>
        <dbReference type="EMBL" id="KAJ1159815.1"/>
    </source>
</evidence>
<organism evidence="2 3">
    <name type="scientific">Pleurodeles waltl</name>
    <name type="common">Iberian ribbed newt</name>
    <dbReference type="NCBI Taxonomy" id="8319"/>
    <lineage>
        <taxon>Eukaryota</taxon>
        <taxon>Metazoa</taxon>
        <taxon>Chordata</taxon>
        <taxon>Craniata</taxon>
        <taxon>Vertebrata</taxon>
        <taxon>Euteleostomi</taxon>
        <taxon>Amphibia</taxon>
        <taxon>Batrachia</taxon>
        <taxon>Caudata</taxon>
        <taxon>Salamandroidea</taxon>
        <taxon>Salamandridae</taxon>
        <taxon>Pleurodelinae</taxon>
        <taxon>Pleurodeles</taxon>
    </lineage>
</organism>
<protein>
    <submittedName>
        <fullName evidence="2">Uncharacterized protein</fullName>
    </submittedName>
</protein>
<gene>
    <name evidence="2" type="ORF">NDU88_000320</name>
</gene>
<sequence length="200" mass="21774">MPRESGTLQSPRGKHLHRSSRLGSSSPVRPNPGRLVSPLSASQVSHQRPGNPHPIPSAMQKFQGEGTPLPGSHRVARPQLRCNKPSQRCVVQGGDHRSSPSPPSTNEGDNRQQPAGYRNPRQTSAPAGVLGEGHTPYWCLSQHQAAATASQSARAILRVAKIPAAARLHRFSVVGDYRPPQVSHRRHWEGQNIQGLLRIQ</sequence>
<reference evidence="2" key="1">
    <citation type="journal article" date="2022" name="bioRxiv">
        <title>Sequencing and chromosome-scale assembly of the giantPleurodeles waltlgenome.</title>
        <authorList>
            <person name="Brown T."/>
            <person name="Elewa A."/>
            <person name="Iarovenko S."/>
            <person name="Subramanian E."/>
            <person name="Araus A.J."/>
            <person name="Petzold A."/>
            <person name="Susuki M."/>
            <person name="Suzuki K.-i.T."/>
            <person name="Hayashi T."/>
            <person name="Toyoda A."/>
            <person name="Oliveira C."/>
            <person name="Osipova E."/>
            <person name="Leigh N.D."/>
            <person name="Simon A."/>
            <person name="Yun M.H."/>
        </authorList>
    </citation>
    <scope>NUCLEOTIDE SEQUENCE</scope>
    <source>
        <strain evidence="2">20211129_DDA</strain>
        <tissue evidence="2">Liver</tissue>
    </source>
</reference>
<dbReference type="EMBL" id="JANPWB010000008">
    <property type="protein sequence ID" value="KAJ1159815.1"/>
    <property type="molecule type" value="Genomic_DNA"/>
</dbReference>
<feature type="compositionally biased region" description="Polar residues" evidence="1">
    <location>
        <begin position="39"/>
        <end position="48"/>
    </location>
</feature>
<name>A0AAV7S964_PLEWA</name>
<evidence type="ECO:0000256" key="1">
    <source>
        <dbReference type="SAM" id="MobiDB-lite"/>
    </source>
</evidence>
<feature type="compositionally biased region" description="Polar residues" evidence="1">
    <location>
        <begin position="1"/>
        <end position="10"/>
    </location>
</feature>
<evidence type="ECO:0000313" key="3">
    <source>
        <dbReference type="Proteomes" id="UP001066276"/>
    </source>
</evidence>
<feature type="compositionally biased region" description="Polar residues" evidence="1">
    <location>
        <begin position="104"/>
        <end position="113"/>
    </location>
</feature>
<keyword evidence="3" id="KW-1185">Reference proteome</keyword>
<comment type="caution">
    <text evidence="2">The sequence shown here is derived from an EMBL/GenBank/DDBJ whole genome shotgun (WGS) entry which is preliminary data.</text>
</comment>
<proteinExistence type="predicted"/>
<dbReference type="AlphaFoldDB" id="A0AAV7S964"/>